<keyword evidence="2" id="KW-1185">Reference proteome</keyword>
<sequence length="113" mass="11997">MKLYSLGTILTLCLGLSACGPNIFYIPVDNTLGSAKPLSKTDDTIRVIVPEKLTQYVAKARAAGAGWLNDAMIAKYILIAKVNTERKLQALGYKFVDTGFHAGGGASQCDSDG</sequence>
<evidence type="ECO:0008006" key="3">
    <source>
        <dbReference type="Google" id="ProtNLM"/>
    </source>
</evidence>
<dbReference type="EMBL" id="CAMXCH010000004">
    <property type="protein sequence ID" value="CAI3955472.1"/>
    <property type="molecule type" value="Genomic_DNA"/>
</dbReference>
<comment type="caution">
    <text evidence="1">The sequence shown here is derived from an EMBL/GenBank/DDBJ whole genome shotgun (WGS) entry which is preliminary data.</text>
</comment>
<name>A0ABM9HTL8_9PROT</name>
<proteinExistence type="predicted"/>
<evidence type="ECO:0000313" key="1">
    <source>
        <dbReference type="EMBL" id="CAI3955472.1"/>
    </source>
</evidence>
<protein>
    <recommendedName>
        <fullName evidence="3">Lipoprotein</fullName>
    </recommendedName>
</protein>
<organism evidence="1 2">
    <name type="scientific">Commensalibacter papalotli</name>
    <name type="common">ex Botero et al. 2024</name>
    <dbReference type="NCBI Taxonomy" id="2972766"/>
    <lineage>
        <taxon>Bacteria</taxon>
        <taxon>Pseudomonadati</taxon>
        <taxon>Pseudomonadota</taxon>
        <taxon>Alphaproteobacteria</taxon>
        <taxon>Acetobacterales</taxon>
        <taxon>Acetobacteraceae</taxon>
    </lineage>
</organism>
<dbReference type="RefSeq" id="WP_282024592.1">
    <property type="nucleotide sequence ID" value="NZ_CAMXCH010000004.1"/>
</dbReference>
<evidence type="ECO:0000313" key="2">
    <source>
        <dbReference type="Proteomes" id="UP001154272"/>
    </source>
</evidence>
<reference evidence="1" key="1">
    <citation type="submission" date="2022-10" db="EMBL/GenBank/DDBJ databases">
        <authorList>
            <person name="Botero Cardona J."/>
        </authorList>
    </citation>
    <scope>NUCLEOTIDE SEQUENCE</scope>
    <source>
        <strain evidence="1">R-83534</strain>
    </source>
</reference>
<dbReference type="PROSITE" id="PS51257">
    <property type="entry name" value="PROKAR_LIPOPROTEIN"/>
    <property type="match status" value="1"/>
</dbReference>
<dbReference type="Proteomes" id="UP001154272">
    <property type="component" value="Unassembled WGS sequence"/>
</dbReference>
<accession>A0ABM9HTL8</accession>
<gene>
    <name evidence="1" type="ORF">R83534S58_LOCUS1977</name>
</gene>